<dbReference type="InterPro" id="IPR002557">
    <property type="entry name" value="Chitin-bd_dom"/>
</dbReference>
<dbReference type="GeneID" id="106465889"/>
<protein>
    <submittedName>
        <fullName evidence="9">Protein obstructor-E-like</fullName>
    </submittedName>
</protein>
<accession>A0ABM1T0Z5</accession>
<evidence type="ECO:0000256" key="3">
    <source>
        <dbReference type="ARBA" id="ARBA00022737"/>
    </source>
</evidence>
<keyword evidence="1" id="KW-0147">Chitin-binding</keyword>
<name>A0ABM1T0Z5_LIMPO</name>
<dbReference type="Pfam" id="PF01607">
    <property type="entry name" value="CBM_14"/>
    <property type="match status" value="2"/>
</dbReference>
<feature type="domain" description="Chitin-binding type-2" evidence="7">
    <location>
        <begin position="30"/>
        <end position="89"/>
    </location>
</feature>
<dbReference type="PANTHER" id="PTHR23301:SF107">
    <property type="entry name" value="LD20793P"/>
    <property type="match status" value="1"/>
</dbReference>
<organism evidence="8 9">
    <name type="scientific">Limulus polyphemus</name>
    <name type="common">Atlantic horseshoe crab</name>
    <dbReference type="NCBI Taxonomy" id="6850"/>
    <lineage>
        <taxon>Eukaryota</taxon>
        <taxon>Metazoa</taxon>
        <taxon>Ecdysozoa</taxon>
        <taxon>Arthropoda</taxon>
        <taxon>Chelicerata</taxon>
        <taxon>Merostomata</taxon>
        <taxon>Xiphosura</taxon>
        <taxon>Limulidae</taxon>
        <taxon>Limulus</taxon>
    </lineage>
</organism>
<dbReference type="Gene3D" id="2.170.140.10">
    <property type="entry name" value="Chitin binding domain"/>
    <property type="match status" value="2"/>
</dbReference>
<evidence type="ECO:0000256" key="5">
    <source>
        <dbReference type="ARBA" id="ARBA00023180"/>
    </source>
</evidence>
<dbReference type="SUPFAM" id="SSF57625">
    <property type="entry name" value="Invertebrate chitin-binding proteins"/>
    <property type="match status" value="2"/>
</dbReference>
<keyword evidence="4" id="KW-1015">Disulfide bond</keyword>
<keyword evidence="3" id="KW-0677">Repeat</keyword>
<gene>
    <name evidence="9" type="primary">LOC106465889</name>
</gene>
<evidence type="ECO:0000256" key="4">
    <source>
        <dbReference type="ARBA" id="ARBA00023157"/>
    </source>
</evidence>
<dbReference type="InterPro" id="IPR051940">
    <property type="entry name" value="Chitin_bind-dev_reg"/>
</dbReference>
<feature type="domain" description="Chitin-binding type-2" evidence="7">
    <location>
        <begin position="98"/>
        <end position="154"/>
    </location>
</feature>
<dbReference type="PANTHER" id="PTHR23301">
    <property type="entry name" value="CHITIN BINDING PERITROPHIN-A"/>
    <property type="match status" value="1"/>
</dbReference>
<feature type="chain" id="PRO_5045548444" evidence="6">
    <location>
        <begin position="18"/>
        <end position="162"/>
    </location>
</feature>
<evidence type="ECO:0000313" key="8">
    <source>
        <dbReference type="Proteomes" id="UP000694941"/>
    </source>
</evidence>
<proteinExistence type="predicted"/>
<evidence type="ECO:0000256" key="6">
    <source>
        <dbReference type="SAM" id="SignalP"/>
    </source>
</evidence>
<keyword evidence="5" id="KW-0325">Glycoprotein</keyword>
<keyword evidence="2 6" id="KW-0732">Signal</keyword>
<dbReference type="Proteomes" id="UP000694941">
    <property type="component" value="Unplaced"/>
</dbReference>
<evidence type="ECO:0000256" key="1">
    <source>
        <dbReference type="ARBA" id="ARBA00022669"/>
    </source>
</evidence>
<dbReference type="RefSeq" id="XP_022249551.1">
    <property type="nucleotide sequence ID" value="XM_022393843.1"/>
</dbReference>
<evidence type="ECO:0000259" key="7">
    <source>
        <dbReference type="PROSITE" id="PS50940"/>
    </source>
</evidence>
<dbReference type="InterPro" id="IPR036508">
    <property type="entry name" value="Chitin-bd_dom_sf"/>
</dbReference>
<dbReference type="SMART" id="SM00494">
    <property type="entry name" value="ChtBD2"/>
    <property type="match status" value="2"/>
</dbReference>
<reference evidence="9" key="1">
    <citation type="submission" date="2025-08" db="UniProtKB">
        <authorList>
            <consortium name="RefSeq"/>
        </authorList>
    </citation>
    <scope>IDENTIFICATION</scope>
    <source>
        <tissue evidence="9">Muscle</tissue>
    </source>
</reference>
<keyword evidence="8" id="KW-1185">Reference proteome</keyword>
<sequence length="162" mass="17886">MAFSLGIILLLVIPAYCTYVGNEVPLGGPPSVCPELGVFAYAHEQACDQFYLCQNGTFSSETCPNGLAFAADGKVVQFCTYPWHVKCGDKTMPDPIPSDQCLWQFGLFPIDDACNSQYFKCAWGIRYVTDCDEGLVYDDTKKACNWPDLLGCNSEGMNRFSL</sequence>
<feature type="signal peptide" evidence="6">
    <location>
        <begin position="1"/>
        <end position="17"/>
    </location>
</feature>
<dbReference type="PROSITE" id="PS50940">
    <property type="entry name" value="CHIT_BIND_II"/>
    <property type="match status" value="2"/>
</dbReference>
<evidence type="ECO:0000313" key="9">
    <source>
        <dbReference type="RefSeq" id="XP_022249551.1"/>
    </source>
</evidence>
<evidence type="ECO:0000256" key="2">
    <source>
        <dbReference type="ARBA" id="ARBA00022729"/>
    </source>
</evidence>